<dbReference type="GO" id="GO:0000145">
    <property type="term" value="C:exocyst"/>
    <property type="evidence" value="ECO:0007669"/>
    <property type="project" value="InterPro"/>
</dbReference>
<organism evidence="5 6">
    <name type="scientific">Nepenthes gracilis</name>
    <name type="common">Slender pitcher plant</name>
    <dbReference type="NCBI Taxonomy" id="150966"/>
    <lineage>
        <taxon>Eukaryota</taxon>
        <taxon>Viridiplantae</taxon>
        <taxon>Streptophyta</taxon>
        <taxon>Embryophyta</taxon>
        <taxon>Tracheophyta</taxon>
        <taxon>Spermatophyta</taxon>
        <taxon>Magnoliopsida</taxon>
        <taxon>eudicotyledons</taxon>
        <taxon>Gunneridae</taxon>
        <taxon>Pentapetalae</taxon>
        <taxon>Caryophyllales</taxon>
        <taxon>Nepenthaceae</taxon>
        <taxon>Nepenthes</taxon>
    </lineage>
</organism>
<gene>
    <name evidence="5" type="ORF">Nepgr_020984</name>
</gene>
<dbReference type="Proteomes" id="UP001279734">
    <property type="component" value="Unassembled WGS sequence"/>
</dbReference>
<sequence length="723" mass="82659">MENNLSTSSEKARINCFNDYRPDHQLENSNNFNRNNDPIIEKSDNFNDNHDDFISNFDKFKNGDEPMEKSDSLSAEMVDKRIEALPYILDLRKIQSSDQQIQAMDDHGGENANVVESCLWLDRQEPSFDDVDEIDLLISSLSSIADKSNPLEIPGTRVETFAQMVQSRIDEYKSGSFKFGQNSDQDSILMDALSQISKLTKLLGELSSGSAKSLSSRTSVVLQRAMMFMEEELQIFLEESKQNASKDPETKITAEEELFPAISDEAISRMKNIASLMISAGYGTECCQVYSTLRRKASKEAMKQQGFEKISIDEVQKMQWEALEGHMATWIKVVKYSAKVILPGETKLCCSIFCDFPSIGEEMSTNLATAVILLFLNFAEAIAMTKRSAERLFKVLDIYETLTELISAFDDSLYSKECADALRSDISAVRRRLGEAAVWIFYDLENSIRSDVAGNPVPTDLVHPLTRYTMNYLRYACDFKDALDQVFSQHHQRSEQSKEYLLATGEKRNDPDEDDVNRNNNNQQVVKISPFAEKMTSVMELLDANLEVKAKLYKDPSLRYVFMMNNGRYILQKIKESTEIHELLGDSSLRKRSSELRGYHKNYQRETWSKALQCLSYEGLQVNGKVHKPTLKERFKNFNQLFDDIHKTQSTWVVNDEQLQSELRVSISAVMIPAYRSFLARFGHYLTAGRQEEKYIKYQPEDIEAAIEELFDGNPAPVARRKN</sequence>
<proteinExistence type="inferred from homology"/>
<dbReference type="PANTHER" id="PTHR12542">
    <property type="entry name" value="EXOCYST COMPLEX PROTEIN EXO70"/>
    <property type="match status" value="1"/>
</dbReference>
<evidence type="ECO:0000256" key="1">
    <source>
        <dbReference type="ARBA" id="ARBA00006756"/>
    </source>
</evidence>
<dbReference type="GO" id="GO:0006887">
    <property type="term" value="P:exocytosis"/>
    <property type="evidence" value="ECO:0007669"/>
    <property type="project" value="UniProtKB-KW"/>
</dbReference>
<dbReference type="AlphaFoldDB" id="A0AAD3SW35"/>
<dbReference type="EMBL" id="BSYO01000020">
    <property type="protein sequence ID" value="GMH19143.1"/>
    <property type="molecule type" value="Genomic_DNA"/>
</dbReference>
<dbReference type="InterPro" id="IPR016159">
    <property type="entry name" value="Cullin_repeat-like_dom_sf"/>
</dbReference>
<dbReference type="GO" id="GO:0015031">
    <property type="term" value="P:protein transport"/>
    <property type="evidence" value="ECO:0007669"/>
    <property type="project" value="UniProtKB-KW"/>
</dbReference>
<dbReference type="Pfam" id="PF03081">
    <property type="entry name" value="Exo70_C"/>
    <property type="match status" value="1"/>
</dbReference>
<dbReference type="PANTHER" id="PTHR12542:SF127">
    <property type="entry name" value="EXOCYST COMPLEX COMPONENT EXO70C1"/>
    <property type="match status" value="1"/>
</dbReference>
<evidence type="ECO:0000313" key="5">
    <source>
        <dbReference type="EMBL" id="GMH19143.1"/>
    </source>
</evidence>
<keyword evidence="3" id="KW-0653">Protein transport</keyword>
<keyword evidence="2 3" id="KW-0813">Transport</keyword>
<evidence type="ECO:0000259" key="4">
    <source>
        <dbReference type="Pfam" id="PF03081"/>
    </source>
</evidence>
<feature type="domain" description="Exocyst complex subunit Exo70 C-terminal" evidence="4">
    <location>
        <begin position="329"/>
        <end position="708"/>
    </location>
</feature>
<keyword evidence="6" id="KW-1185">Reference proteome</keyword>
<evidence type="ECO:0000313" key="6">
    <source>
        <dbReference type="Proteomes" id="UP001279734"/>
    </source>
</evidence>
<evidence type="ECO:0000256" key="2">
    <source>
        <dbReference type="ARBA" id="ARBA00022448"/>
    </source>
</evidence>
<name>A0AAD3SW35_NEPGR</name>
<dbReference type="InterPro" id="IPR046364">
    <property type="entry name" value="Exo70_C"/>
</dbReference>
<comment type="similarity">
    <text evidence="1 3">Belongs to the EXO70 family.</text>
</comment>
<dbReference type="InterPro" id="IPR004140">
    <property type="entry name" value="Exo70"/>
</dbReference>
<comment type="caution">
    <text evidence="5">The sequence shown here is derived from an EMBL/GenBank/DDBJ whole genome shotgun (WGS) entry which is preliminary data.</text>
</comment>
<dbReference type="Gene3D" id="1.20.1280.170">
    <property type="entry name" value="Exocyst complex component Exo70"/>
    <property type="match status" value="1"/>
</dbReference>
<dbReference type="SUPFAM" id="SSF74788">
    <property type="entry name" value="Cullin repeat-like"/>
    <property type="match status" value="1"/>
</dbReference>
<keyword evidence="3" id="KW-0268">Exocytosis</keyword>
<dbReference type="GO" id="GO:0005546">
    <property type="term" value="F:phosphatidylinositol-4,5-bisphosphate binding"/>
    <property type="evidence" value="ECO:0007669"/>
    <property type="project" value="InterPro"/>
</dbReference>
<comment type="function">
    <text evidence="3">Component of the exocyst complex.</text>
</comment>
<protein>
    <recommendedName>
        <fullName evidence="3">Exocyst subunit Exo70 family protein</fullName>
    </recommendedName>
</protein>
<evidence type="ECO:0000256" key="3">
    <source>
        <dbReference type="RuleBase" id="RU365026"/>
    </source>
</evidence>
<accession>A0AAD3SW35</accession>
<reference evidence="5" key="1">
    <citation type="submission" date="2023-05" db="EMBL/GenBank/DDBJ databases">
        <title>Nepenthes gracilis genome sequencing.</title>
        <authorList>
            <person name="Fukushima K."/>
        </authorList>
    </citation>
    <scope>NUCLEOTIDE SEQUENCE</scope>
    <source>
        <strain evidence="5">SING2019-196</strain>
    </source>
</reference>